<gene>
    <name evidence="2" type="ORF">IDH45_04805</name>
</gene>
<dbReference type="AlphaFoldDB" id="A0A927C5Q0"/>
<accession>A0A927C5Q0</accession>
<dbReference type="RefSeq" id="WP_190925203.1">
    <property type="nucleotide sequence ID" value="NZ_JACXJA010000005.1"/>
</dbReference>
<evidence type="ECO:0000313" key="2">
    <source>
        <dbReference type="EMBL" id="MBD2861309.1"/>
    </source>
</evidence>
<name>A0A927C5Q0_9BACL</name>
<keyword evidence="1" id="KW-0812">Transmembrane</keyword>
<reference evidence="2" key="1">
    <citation type="submission" date="2020-09" db="EMBL/GenBank/DDBJ databases">
        <title>A novel bacterium of genus Paenibacillus, isolated from South China Sea.</title>
        <authorList>
            <person name="Huang H."/>
            <person name="Mo K."/>
            <person name="Hu Y."/>
        </authorList>
    </citation>
    <scope>NUCLEOTIDE SEQUENCE</scope>
    <source>
        <strain evidence="2">IB182363</strain>
    </source>
</reference>
<organism evidence="2 3">
    <name type="scientific">Paenibacillus oceani</name>
    <dbReference type="NCBI Taxonomy" id="2772510"/>
    <lineage>
        <taxon>Bacteria</taxon>
        <taxon>Bacillati</taxon>
        <taxon>Bacillota</taxon>
        <taxon>Bacilli</taxon>
        <taxon>Bacillales</taxon>
        <taxon>Paenibacillaceae</taxon>
        <taxon>Paenibacillus</taxon>
    </lineage>
</organism>
<dbReference type="EMBL" id="JACXJA010000005">
    <property type="protein sequence ID" value="MBD2861309.1"/>
    <property type="molecule type" value="Genomic_DNA"/>
</dbReference>
<keyword evidence="1" id="KW-0472">Membrane</keyword>
<comment type="caution">
    <text evidence="2">The sequence shown here is derived from an EMBL/GenBank/DDBJ whole genome shotgun (WGS) entry which is preliminary data.</text>
</comment>
<evidence type="ECO:0000313" key="3">
    <source>
        <dbReference type="Proteomes" id="UP000639396"/>
    </source>
</evidence>
<protein>
    <submittedName>
        <fullName evidence="2">Uncharacterized protein</fullName>
    </submittedName>
</protein>
<evidence type="ECO:0000256" key="1">
    <source>
        <dbReference type="SAM" id="Phobius"/>
    </source>
</evidence>
<keyword evidence="3" id="KW-1185">Reference proteome</keyword>
<keyword evidence="1" id="KW-1133">Transmembrane helix</keyword>
<feature type="transmembrane region" description="Helical" evidence="1">
    <location>
        <begin position="7"/>
        <end position="24"/>
    </location>
</feature>
<proteinExistence type="predicted"/>
<dbReference type="Proteomes" id="UP000639396">
    <property type="component" value="Unassembled WGS sequence"/>
</dbReference>
<sequence length="177" mass="19300">MKSVYRILVVAFVSIGIAALLSIVPKLDGSLAGGAGDTPVFRPESAVMLSDRNLVDLLVKLPLQLDIAHVEWSDSILSVDLRSGPDGMKSETVYDDLYVLSQAGFAGTKNVKRMLVRLMEHPSQAKGVPQLLMAMDAKRSDADGAAAGGRLKGTKEQYIVSSFNLTYTHRWMDRLQH</sequence>